<organism evidence="2 3">
    <name type="scientific">Anncaliia algerae PRA339</name>
    <dbReference type="NCBI Taxonomy" id="1288291"/>
    <lineage>
        <taxon>Eukaryota</taxon>
        <taxon>Fungi</taxon>
        <taxon>Fungi incertae sedis</taxon>
        <taxon>Microsporidia</taxon>
        <taxon>Tubulinosematoidea</taxon>
        <taxon>Tubulinosematidae</taxon>
        <taxon>Anncaliia</taxon>
    </lineage>
</organism>
<reference evidence="2 3" key="2">
    <citation type="submission" date="2014-03" db="EMBL/GenBank/DDBJ databases">
        <title>The Genome Sequence of Anncaliia algerae insect isolate PRA339.</title>
        <authorList>
            <consortium name="The Broad Institute Genome Sequencing Platform"/>
            <consortium name="The Broad Institute Genome Sequencing Center for Infectious Disease"/>
            <person name="Cuomo C."/>
            <person name="Becnel J."/>
            <person name="Sanscrainte N."/>
            <person name="Walker B."/>
            <person name="Young S.K."/>
            <person name="Zeng Q."/>
            <person name="Gargeya S."/>
            <person name="Fitzgerald M."/>
            <person name="Haas B."/>
            <person name="Abouelleil A."/>
            <person name="Alvarado L."/>
            <person name="Arachchi H.M."/>
            <person name="Berlin A.M."/>
            <person name="Chapman S.B."/>
            <person name="Dewar J."/>
            <person name="Goldberg J."/>
            <person name="Griggs A."/>
            <person name="Gujja S."/>
            <person name="Hansen M."/>
            <person name="Howarth C."/>
            <person name="Imamovic A."/>
            <person name="Larimer J."/>
            <person name="McCowan C."/>
            <person name="Murphy C."/>
            <person name="Neiman D."/>
            <person name="Pearson M."/>
            <person name="Priest M."/>
            <person name="Roberts A."/>
            <person name="Saif S."/>
            <person name="Shea T."/>
            <person name="Sisk P."/>
            <person name="Sykes S."/>
            <person name="Wortman J."/>
            <person name="Nusbaum C."/>
            <person name="Birren B."/>
        </authorList>
    </citation>
    <scope>NUCLEOTIDE SEQUENCE [LARGE SCALE GENOMIC DNA]</scope>
    <source>
        <strain evidence="2 3">PRA339</strain>
    </source>
</reference>
<keyword evidence="1" id="KW-0472">Membrane</keyword>
<accession>A0A059F4I5</accession>
<keyword evidence="1" id="KW-1133">Transmembrane helix</keyword>
<dbReference type="OrthoDB" id="10357412at2759"/>
<evidence type="ECO:0000313" key="2">
    <source>
        <dbReference type="EMBL" id="KCZ82007.1"/>
    </source>
</evidence>
<dbReference type="Proteomes" id="UP000030655">
    <property type="component" value="Unassembled WGS sequence"/>
</dbReference>
<feature type="transmembrane region" description="Helical" evidence="1">
    <location>
        <begin position="50"/>
        <end position="73"/>
    </location>
</feature>
<feature type="transmembrane region" description="Helical" evidence="1">
    <location>
        <begin position="102"/>
        <end position="135"/>
    </location>
</feature>
<keyword evidence="3" id="KW-1185">Reference proteome</keyword>
<dbReference type="HOGENOM" id="CLU_1133336_0_0_1"/>
<feature type="transmembrane region" description="Helical" evidence="1">
    <location>
        <begin position="223"/>
        <end position="243"/>
    </location>
</feature>
<evidence type="ECO:0000313" key="3">
    <source>
        <dbReference type="Proteomes" id="UP000030655"/>
    </source>
</evidence>
<sequence>MNIFIDLIKEKIRNSFEKLFVIYEIEATMINVFYGVMLFLSLFVCFVGIRLFKLSSCIIIFFMYALNVAKIFASKNKIPEKTHYCIRFHKYLYKYALDEPKIFWACIIVVVLILFILIGLLKRMAALIASALFTLAFIDREDVQNLIGDSKDNPWIYLLISLSTFLVIGFILNLFLKVGFSIFFSAVGSLISCAAIFALYISICVELGIDYFTYSDQFYFDVLIYSTFAFFFIMGFIIQISSLKK</sequence>
<feature type="transmembrane region" description="Helical" evidence="1">
    <location>
        <begin position="21"/>
        <end position="44"/>
    </location>
</feature>
<protein>
    <submittedName>
        <fullName evidence="2">Uncharacterized protein</fullName>
    </submittedName>
</protein>
<dbReference type="EMBL" id="KK365133">
    <property type="protein sequence ID" value="KCZ82007.1"/>
    <property type="molecule type" value="Genomic_DNA"/>
</dbReference>
<dbReference type="AlphaFoldDB" id="A0A059F4I5"/>
<keyword evidence="1" id="KW-0812">Transmembrane</keyword>
<gene>
    <name evidence="2" type="ORF">H312_00489</name>
</gene>
<reference evidence="3" key="1">
    <citation type="submission" date="2013-02" db="EMBL/GenBank/DDBJ databases">
        <authorList>
            <consortium name="The Broad Institute Genome Sequencing Platform"/>
            <person name="Cuomo C."/>
            <person name="Becnel J."/>
            <person name="Sanscrainte N."/>
            <person name="Walker B."/>
            <person name="Young S.K."/>
            <person name="Zeng Q."/>
            <person name="Gargeya S."/>
            <person name="Fitzgerald M."/>
            <person name="Haas B."/>
            <person name="Abouelleil A."/>
            <person name="Alvarado L."/>
            <person name="Arachchi H.M."/>
            <person name="Berlin A.M."/>
            <person name="Chapman S.B."/>
            <person name="Dewar J."/>
            <person name="Goldberg J."/>
            <person name="Griggs A."/>
            <person name="Gujja S."/>
            <person name="Hansen M."/>
            <person name="Howarth C."/>
            <person name="Imamovic A."/>
            <person name="Larimer J."/>
            <person name="McCowan C."/>
            <person name="Murphy C."/>
            <person name="Neiman D."/>
            <person name="Pearson M."/>
            <person name="Priest M."/>
            <person name="Roberts A."/>
            <person name="Saif S."/>
            <person name="Shea T."/>
            <person name="Sisk P."/>
            <person name="Sykes S."/>
            <person name="Wortman J."/>
            <person name="Nusbaum C."/>
            <person name="Birren B."/>
        </authorList>
    </citation>
    <scope>NUCLEOTIDE SEQUENCE [LARGE SCALE GENOMIC DNA]</scope>
    <source>
        <strain evidence="3">PRA339</strain>
    </source>
</reference>
<name>A0A059F4I5_9MICR</name>
<proteinExistence type="predicted"/>
<dbReference type="VEuPathDB" id="MicrosporidiaDB:H312_00489"/>
<feature type="transmembrane region" description="Helical" evidence="1">
    <location>
        <begin position="155"/>
        <end position="175"/>
    </location>
</feature>
<evidence type="ECO:0000256" key="1">
    <source>
        <dbReference type="SAM" id="Phobius"/>
    </source>
</evidence>
<feature type="transmembrane region" description="Helical" evidence="1">
    <location>
        <begin position="182"/>
        <end position="203"/>
    </location>
</feature>